<dbReference type="EMBL" id="JARQWQ010000032">
    <property type="protein sequence ID" value="KAK2561477.1"/>
    <property type="molecule type" value="Genomic_DNA"/>
</dbReference>
<dbReference type="Pfam" id="PF00001">
    <property type="entry name" value="7tm_1"/>
    <property type="match status" value="1"/>
</dbReference>
<name>A0AAD9QHS4_ACRCE</name>
<gene>
    <name evidence="11" type="ORF">P5673_015447</name>
</gene>
<dbReference type="Proteomes" id="UP001249851">
    <property type="component" value="Unassembled WGS sequence"/>
</dbReference>
<keyword evidence="3 9" id="KW-0812">Transmembrane</keyword>
<feature type="transmembrane region" description="Helical" evidence="9">
    <location>
        <begin position="46"/>
        <end position="68"/>
    </location>
</feature>
<dbReference type="PANTHER" id="PTHR24249">
    <property type="entry name" value="HISTAMINE RECEPTOR-RELATED G-PROTEIN COUPLED RECEPTOR"/>
    <property type="match status" value="1"/>
</dbReference>
<sequence length="390" mass="43910">MYSPETITFVNAMLNVPFSFVAIFGNALVLIAILSSPVIYAQPASVILCSLAVSDLLVGLIIQPIYIAKELTGEALLQEIWNTLGYTVCGVSLSLITAKSVDRLMAIQFHMRYSTLVTQSRVKFTIALIWLINLAATGVYFYDSFLYDILSANLTGMCLIISTFAYISIYRIVRRHHFRIQSQRQAVDFTRRTNLRTRQIIKSALNTFVFQMCMVACYFPMSIILMLYGLSPSYGIWRREWSLSVTLLLINSSINPFLYYWRLRDLRYSAKKKRKKNDMSKANLSPNDQSVDIITIVNRVLNVPLVFTSVVGNSLVLSTEISNSSLRSTSLDCVRPRRGPANCVAPLHRRKEFTEIPCLTELTTTMGFSFCGVSFATMAPICIVLLLAAI</sequence>
<comment type="caution">
    <text evidence="11">The sequence shown here is derived from an EMBL/GenBank/DDBJ whole genome shotgun (WGS) entry which is preliminary data.</text>
</comment>
<reference evidence="11" key="2">
    <citation type="journal article" date="2023" name="Science">
        <title>Genomic signatures of disease resistance in endangered staghorn corals.</title>
        <authorList>
            <person name="Vollmer S.V."/>
            <person name="Selwyn J.D."/>
            <person name="Despard B.A."/>
            <person name="Roesel C.L."/>
        </authorList>
    </citation>
    <scope>NUCLEOTIDE SEQUENCE</scope>
    <source>
        <strain evidence="11">K2</strain>
    </source>
</reference>
<feature type="transmembrane region" description="Helical" evidence="9">
    <location>
        <begin position="80"/>
        <end position="101"/>
    </location>
</feature>
<dbReference type="InterPro" id="IPR050569">
    <property type="entry name" value="TAAR"/>
</dbReference>
<evidence type="ECO:0000313" key="11">
    <source>
        <dbReference type="EMBL" id="KAK2561477.1"/>
    </source>
</evidence>
<organism evidence="11 12">
    <name type="scientific">Acropora cervicornis</name>
    <name type="common">Staghorn coral</name>
    <dbReference type="NCBI Taxonomy" id="6130"/>
    <lineage>
        <taxon>Eukaryota</taxon>
        <taxon>Metazoa</taxon>
        <taxon>Cnidaria</taxon>
        <taxon>Anthozoa</taxon>
        <taxon>Hexacorallia</taxon>
        <taxon>Scleractinia</taxon>
        <taxon>Astrocoeniina</taxon>
        <taxon>Acroporidae</taxon>
        <taxon>Acropora</taxon>
    </lineage>
</organism>
<dbReference type="GO" id="GO:0005886">
    <property type="term" value="C:plasma membrane"/>
    <property type="evidence" value="ECO:0007669"/>
    <property type="project" value="UniProtKB-SubCell"/>
</dbReference>
<dbReference type="PRINTS" id="PR00237">
    <property type="entry name" value="GPCRRHODOPSN"/>
</dbReference>
<keyword evidence="6 9" id="KW-0472">Membrane</keyword>
<comment type="subcellular location">
    <subcellularLocation>
        <location evidence="1">Cell membrane</location>
        <topology evidence="1">Multi-pass membrane protein</topology>
    </subcellularLocation>
</comment>
<feature type="transmembrane region" description="Helical" evidence="9">
    <location>
        <begin position="368"/>
        <end position="389"/>
    </location>
</feature>
<evidence type="ECO:0000256" key="7">
    <source>
        <dbReference type="ARBA" id="ARBA00023170"/>
    </source>
</evidence>
<keyword evidence="12" id="KW-1185">Reference proteome</keyword>
<keyword evidence="5" id="KW-0297">G-protein coupled receptor</keyword>
<dbReference type="SUPFAM" id="SSF81321">
    <property type="entry name" value="Family A G protein-coupled receptor-like"/>
    <property type="match status" value="1"/>
</dbReference>
<keyword evidence="4 9" id="KW-1133">Transmembrane helix</keyword>
<feature type="transmembrane region" description="Helical" evidence="9">
    <location>
        <begin position="12"/>
        <end position="34"/>
    </location>
</feature>
<dbReference type="PROSITE" id="PS50262">
    <property type="entry name" value="G_PROTEIN_RECEP_F1_2"/>
    <property type="match status" value="1"/>
</dbReference>
<evidence type="ECO:0000313" key="12">
    <source>
        <dbReference type="Proteomes" id="UP001249851"/>
    </source>
</evidence>
<evidence type="ECO:0000256" key="1">
    <source>
        <dbReference type="ARBA" id="ARBA00004651"/>
    </source>
</evidence>
<evidence type="ECO:0000256" key="2">
    <source>
        <dbReference type="ARBA" id="ARBA00022475"/>
    </source>
</evidence>
<feature type="transmembrane region" description="Helical" evidence="9">
    <location>
        <begin position="154"/>
        <end position="173"/>
    </location>
</feature>
<evidence type="ECO:0000256" key="5">
    <source>
        <dbReference type="ARBA" id="ARBA00023040"/>
    </source>
</evidence>
<evidence type="ECO:0000256" key="4">
    <source>
        <dbReference type="ARBA" id="ARBA00022989"/>
    </source>
</evidence>
<feature type="non-terminal residue" evidence="11">
    <location>
        <position position="390"/>
    </location>
</feature>
<dbReference type="InterPro" id="IPR017452">
    <property type="entry name" value="GPCR_Rhodpsn_7TM"/>
</dbReference>
<dbReference type="PANTHER" id="PTHR24249:SF372">
    <property type="entry name" value="G-PROTEIN COUPLED RECEPTORS FAMILY 1 PROFILE DOMAIN-CONTAINING PROTEIN"/>
    <property type="match status" value="1"/>
</dbReference>
<dbReference type="Gene3D" id="1.20.1070.10">
    <property type="entry name" value="Rhodopsin 7-helix transmembrane proteins"/>
    <property type="match status" value="1"/>
</dbReference>
<evidence type="ECO:0000256" key="6">
    <source>
        <dbReference type="ARBA" id="ARBA00023136"/>
    </source>
</evidence>
<evidence type="ECO:0000256" key="3">
    <source>
        <dbReference type="ARBA" id="ARBA00022692"/>
    </source>
</evidence>
<reference evidence="11" key="1">
    <citation type="journal article" date="2023" name="G3 (Bethesda)">
        <title>Whole genome assembly and annotation of the endangered Caribbean coral Acropora cervicornis.</title>
        <authorList>
            <person name="Selwyn J.D."/>
            <person name="Vollmer S.V."/>
        </authorList>
    </citation>
    <scope>NUCLEOTIDE SEQUENCE</scope>
    <source>
        <strain evidence="11">K2</strain>
    </source>
</reference>
<protein>
    <submittedName>
        <fullName evidence="11">Melanocyte-stimulating hormone receptor</fullName>
    </submittedName>
</protein>
<evidence type="ECO:0000256" key="8">
    <source>
        <dbReference type="ARBA" id="ARBA00023224"/>
    </source>
</evidence>
<evidence type="ECO:0000259" key="10">
    <source>
        <dbReference type="PROSITE" id="PS50262"/>
    </source>
</evidence>
<keyword evidence="8" id="KW-0807">Transducer</keyword>
<feature type="transmembrane region" description="Helical" evidence="9">
    <location>
        <begin position="241"/>
        <end position="261"/>
    </location>
</feature>
<dbReference type="GO" id="GO:0004930">
    <property type="term" value="F:G protein-coupled receptor activity"/>
    <property type="evidence" value="ECO:0007669"/>
    <property type="project" value="UniProtKB-KW"/>
</dbReference>
<feature type="transmembrane region" description="Helical" evidence="9">
    <location>
        <begin position="208"/>
        <end position="229"/>
    </location>
</feature>
<dbReference type="InterPro" id="IPR000276">
    <property type="entry name" value="GPCR_Rhodpsn"/>
</dbReference>
<feature type="domain" description="G-protein coupled receptors family 1 profile" evidence="10">
    <location>
        <begin position="25"/>
        <end position="259"/>
    </location>
</feature>
<keyword evidence="7 11" id="KW-0675">Receptor</keyword>
<keyword evidence="2" id="KW-1003">Cell membrane</keyword>
<dbReference type="CDD" id="cd00637">
    <property type="entry name" value="7tm_classA_rhodopsin-like"/>
    <property type="match status" value="1"/>
</dbReference>
<proteinExistence type="predicted"/>
<accession>A0AAD9QHS4</accession>
<evidence type="ECO:0000256" key="9">
    <source>
        <dbReference type="SAM" id="Phobius"/>
    </source>
</evidence>
<feature type="transmembrane region" description="Helical" evidence="9">
    <location>
        <begin position="122"/>
        <end position="142"/>
    </location>
</feature>
<dbReference type="AlphaFoldDB" id="A0AAD9QHS4"/>